<dbReference type="AlphaFoldDB" id="A0A1F7UY38"/>
<keyword evidence="1" id="KW-0812">Transmembrane</keyword>
<keyword evidence="1" id="KW-1133">Transmembrane helix</keyword>
<evidence type="ECO:0000313" key="2">
    <source>
        <dbReference type="EMBL" id="OGL83156.1"/>
    </source>
</evidence>
<evidence type="ECO:0000313" key="3">
    <source>
        <dbReference type="Proteomes" id="UP000176846"/>
    </source>
</evidence>
<evidence type="ECO:0000256" key="1">
    <source>
        <dbReference type="SAM" id="Phobius"/>
    </source>
</evidence>
<dbReference type="Proteomes" id="UP000176846">
    <property type="component" value="Unassembled WGS sequence"/>
</dbReference>
<protein>
    <submittedName>
        <fullName evidence="2">Uncharacterized protein</fullName>
    </submittedName>
</protein>
<reference evidence="2 3" key="1">
    <citation type="journal article" date="2016" name="Nat. Commun.">
        <title>Thousands of microbial genomes shed light on interconnected biogeochemical processes in an aquifer system.</title>
        <authorList>
            <person name="Anantharaman K."/>
            <person name="Brown C.T."/>
            <person name="Hug L.A."/>
            <person name="Sharon I."/>
            <person name="Castelle C.J."/>
            <person name="Probst A.J."/>
            <person name="Thomas B.C."/>
            <person name="Singh A."/>
            <person name="Wilkins M.J."/>
            <person name="Karaoz U."/>
            <person name="Brodie E.L."/>
            <person name="Williams K.H."/>
            <person name="Hubbard S.S."/>
            <person name="Banfield J.F."/>
        </authorList>
    </citation>
    <scope>NUCLEOTIDE SEQUENCE [LARGE SCALE GENOMIC DNA]</scope>
</reference>
<dbReference type="EMBL" id="MGEK01000002">
    <property type="protein sequence ID" value="OGL83156.1"/>
    <property type="molecule type" value="Genomic_DNA"/>
</dbReference>
<feature type="transmembrane region" description="Helical" evidence="1">
    <location>
        <begin position="12"/>
        <end position="41"/>
    </location>
</feature>
<accession>A0A1F7UY38</accession>
<gene>
    <name evidence="2" type="ORF">A2936_01485</name>
</gene>
<name>A0A1F7UY38_9BACT</name>
<organism evidence="2 3">
    <name type="scientific">Candidatus Uhrbacteria bacterium RIFCSPLOWO2_01_FULL_47_25</name>
    <dbReference type="NCBI Taxonomy" id="1802402"/>
    <lineage>
        <taxon>Bacteria</taxon>
        <taxon>Candidatus Uhriibacteriota</taxon>
    </lineage>
</organism>
<keyword evidence="1" id="KW-0472">Membrane</keyword>
<sequence>MLPAVRFYRGEKFVVTFLVVGLSLIVLLAVIIFVPSAVIIIKTNSEPVTMNIEILFDSSLTKIPPTIVAVPAKIVARKEFNTQSGSESKERFAYDGRLEVKIRDEDYVILYKLDDLMAVVKRELTKLLRSDRELLADDQPKIIIKETKAGDDLRSLQAVIRAEAVAVPLYPYTKWQQQAKYSPKRLLTLIKSTDGVRETVLLIRPSFWPLLPVLQDHIRFDLDIQ</sequence>
<comment type="caution">
    <text evidence="2">The sequence shown here is derived from an EMBL/GenBank/DDBJ whole genome shotgun (WGS) entry which is preliminary data.</text>
</comment>
<proteinExistence type="predicted"/>